<organism evidence="2 3">
    <name type="scientific">Pseudoalteromonas luteoviolacea S4054</name>
    <dbReference type="NCBI Taxonomy" id="1129367"/>
    <lineage>
        <taxon>Bacteria</taxon>
        <taxon>Pseudomonadati</taxon>
        <taxon>Pseudomonadota</taxon>
        <taxon>Gammaproteobacteria</taxon>
        <taxon>Alteromonadales</taxon>
        <taxon>Pseudoalteromonadaceae</taxon>
        <taxon>Pseudoalteromonas</taxon>
    </lineage>
</organism>
<feature type="compositionally biased region" description="Basic residues" evidence="1">
    <location>
        <begin position="1"/>
        <end position="16"/>
    </location>
</feature>
<feature type="region of interest" description="Disordered" evidence="1">
    <location>
        <begin position="1"/>
        <end position="41"/>
    </location>
</feature>
<evidence type="ECO:0000256" key="1">
    <source>
        <dbReference type="SAM" id="MobiDB-lite"/>
    </source>
</evidence>
<dbReference type="AlphaFoldDB" id="A0A0F6AC75"/>
<dbReference type="Proteomes" id="UP000033434">
    <property type="component" value="Unassembled WGS sequence"/>
</dbReference>
<evidence type="ECO:0000313" key="2">
    <source>
        <dbReference type="EMBL" id="KKE83790.1"/>
    </source>
</evidence>
<reference evidence="2 3" key="1">
    <citation type="journal article" date="2015" name="BMC Genomics">
        <title>Genome mining reveals unlocked bioactive potential of marine Gram-negative bacteria.</title>
        <authorList>
            <person name="Machado H."/>
            <person name="Sonnenschein E.C."/>
            <person name="Melchiorsen J."/>
            <person name="Gram L."/>
        </authorList>
    </citation>
    <scope>NUCLEOTIDE SEQUENCE [LARGE SCALE GENOMIC DNA]</scope>
    <source>
        <strain evidence="2 3">S4054</strain>
    </source>
</reference>
<protein>
    <submittedName>
        <fullName evidence="2">Uncharacterized protein</fullName>
    </submittedName>
</protein>
<gene>
    <name evidence="2" type="ORF">N479_12420</name>
</gene>
<sequence length="54" mass="5962">MNSKPNLKKRSLKKLTQKQTMFISGGTGTAKPTDPKSIKIPLSNPTTSIIYELE</sequence>
<dbReference type="PATRIC" id="fig|1129367.4.peg.2273"/>
<proteinExistence type="predicted"/>
<name>A0A0F6AC75_9GAMM</name>
<comment type="caution">
    <text evidence="2">The sequence shown here is derived from an EMBL/GenBank/DDBJ whole genome shotgun (WGS) entry which is preliminary data.</text>
</comment>
<dbReference type="EMBL" id="AUXW01000141">
    <property type="protein sequence ID" value="KKE83790.1"/>
    <property type="molecule type" value="Genomic_DNA"/>
</dbReference>
<dbReference type="RefSeq" id="WP_155401377.1">
    <property type="nucleotide sequence ID" value="NZ_AUXW01000141.1"/>
</dbReference>
<accession>A0A0F6AC75</accession>
<evidence type="ECO:0000313" key="3">
    <source>
        <dbReference type="Proteomes" id="UP000033434"/>
    </source>
</evidence>